<dbReference type="RefSeq" id="WP_389357107.1">
    <property type="nucleotide sequence ID" value="NZ_JBIACK010000001.1"/>
</dbReference>
<proteinExistence type="inferred from homology"/>
<dbReference type="GO" id="GO:0003746">
    <property type="term" value="F:translation elongation factor activity"/>
    <property type="evidence" value="ECO:0007669"/>
    <property type="project" value="UniProtKB-KW"/>
</dbReference>
<keyword evidence="2" id="KW-0648">Protein biosynthesis</keyword>
<dbReference type="NCBIfam" id="NF047420">
    <property type="entry name" value="EF_P_mod_YmfI"/>
    <property type="match status" value="1"/>
</dbReference>
<keyword evidence="3" id="KW-1185">Reference proteome</keyword>
<keyword evidence="2" id="KW-0251">Elongation factor</keyword>
<dbReference type="InterPro" id="IPR036291">
    <property type="entry name" value="NAD(P)-bd_dom_sf"/>
</dbReference>
<comment type="similarity">
    <text evidence="1">Belongs to the short-chain dehydrogenases/reductases (SDR) family.</text>
</comment>
<dbReference type="Pfam" id="PF13561">
    <property type="entry name" value="adh_short_C2"/>
    <property type="match status" value="1"/>
</dbReference>
<reference evidence="2 3" key="1">
    <citation type="submission" date="2024-08" db="EMBL/GenBank/DDBJ databases">
        <title>Two novel Cytobacillus novel species.</title>
        <authorList>
            <person name="Liu G."/>
        </authorList>
    </citation>
    <scope>NUCLEOTIDE SEQUENCE [LARGE SCALE GENOMIC DNA]</scope>
    <source>
        <strain evidence="2 3">FJAT-54145</strain>
    </source>
</reference>
<dbReference type="CDD" id="cd05233">
    <property type="entry name" value="SDR_c"/>
    <property type="match status" value="1"/>
</dbReference>
<accession>A0ABW6K4P4</accession>
<evidence type="ECO:0000313" key="3">
    <source>
        <dbReference type="Proteomes" id="UP001601059"/>
    </source>
</evidence>
<sequence>MNRKFALITGASGGIGSAIAYKLAEEGYSLYLHYHQNENSMSNLIKTLNRFRGEYIPIQADLTTTDGYKKIASNIFSLDAIVHNSGTSHYGLLMDLDDHTLNDLMRVHVTTPLLLTKELLPKLLAKQHGSIVVISSIWGQVGAACEVAYSTAKGAQISFVKALSKEVALNGIRVNGVAPGAIHTRMLEGFTEAELQSVTEEIPMGKLGSPNDIGDAVAFLLSERSSYITGQVLSVNGGWYV</sequence>
<organism evidence="2 3">
    <name type="scientific">Cytobacillus spartinae</name>
    <dbReference type="NCBI Taxonomy" id="3299023"/>
    <lineage>
        <taxon>Bacteria</taxon>
        <taxon>Bacillati</taxon>
        <taxon>Bacillota</taxon>
        <taxon>Bacilli</taxon>
        <taxon>Bacillales</taxon>
        <taxon>Bacillaceae</taxon>
        <taxon>Cytobacillus</taxon>
    </lineage>
</organism>
<dbReference type="Gene3D" id="3.40.50.720">
    <property type="entry name" value="NAD(P)-binding Rossmann-like Domain"/>
    <property type="match status" value="1"/>
</dbReference>
<dbReference type="InterPro" id="IPR002347">
    <property type="entry name" value="SDR_fam"/>
</dbReference>
<evidence type="ECO:0000313" key="2">
    <source>
        <dbReference type="EMBL" id="MFE8699146.1"/>
    </source>
</evidence>
<dbReference type="PANTHER" id="PTHR42879">
    <property type="entry name" value="3-OXOACYL-(ACYL-CARRIER-PROTEIN) REDUCTASE"/>
    <property type="match status" value="1"/>
</dbReference>
<dbReference type="Proteomes" id="UP001601059">
    <property type="component" value="Unassembled WGS sequence"/>
</dbReference>
<comment type="caution">
    <text evidence="2">The sequence shown here is derived from an EMBL/GenBank/DDBJ whole genome shotgun (WGS) entry which is preliminary data.</text>
</comment>
<protein>
    <submittedName>
        <fullName evidence="2">Elongation factor P 5-aminopentanone reductase</fullName>
    </submittedName>
</protein>
<dbReference type="PRINTS" id="PR00080">
    <property type="entry name" value="SDRFAMILY"/>
</dbReference>
<dbReference type="EMBL" id="JBIACK010000001">
    <property type="protein sequence ID" value="MFE8699146.1"/>
    <property type="molecule type" value="Genomic_DNA"/>
</dbReference>
<name>A0ABW6K4P4_9BACI</name>
<dbReference type="InterPro" id="IPR050259">
    <property type="entry name" value="SDR"/>
</dbReference>
<dbReference type="PANTHER" id="PTHR42879:SF2">
    <property type="entry name" value="3-OXOACYL-[ACYL-CARRIER-PROTEIN] REDUCTASE FABG"/>
    <property type="match status" value="1"/>
</dbReference>
<dbReference type="SUPFAM" id="SSF51735">
    <property type="entry name" value="NAD(P)-binding Rossmann-fold domains"/>
    <property type="match status" value="1"/>
</dbReference>
<evidence type="ECO:0000256" key="1">
    <source>
        <dbReference type="ARBA" id="ARBA00006484"/>
    </source>
</evidence>
<dbReference type="PRINTS" id="PR00081">
    <property type="entry name" value="GDHRDH"/>
</dbReference>
<gene>
    <name evidence="2" type="primary">ymfI</name>
    <name evidence="2" type="ORF">ACFYKX_00775</name>
</gene>